<keyword evidence="4" id="KW-0600">Photoreceptor protein</keyword>
<dbReference type="Gene3D" id="3.30.450.270">
    <property type="match status" value="1"/>
</dbReference>
<evidence type="ECO:0000256" key="6">
    <source>
        <dbReference type="ARBA" id="ARBA00022606"/>
    </source>
</evidence>
<dbReference type="SUPFAM" id="SSF55874">
    <property type="entry name" value="ATPase domain of HSP90 chaperone/DNA topoisomerase II/histidine kinase"/>
    <property type="match status" value="1"/>
</dbReference>
<evidence type="ECO:0000256" key="3">
    <source>
        <dbReference type="ARBA" id="ARBA00012438"/>
    </source>
</evidence>
<dbReference type="Gene3D" id="3.30.450.20">
    <property type="entry name" value="PAS domain"/>
    <property type="match status" value="1"/>
</dbReference>
<dbReference type="InterPro" id="IPR003594">
    <property type="entry name" value="HATPase_dom"/>
</dbReference>
<keyword evidence="6" id="KW-0716">Sensory transduction</keyword>
<dbReference type="InterPro" id="IPR011006">
    <property type="entry name" value="CheY-like_superfamily"/>
</dbReference>
<dbReference type="RefSeq" id="WP_190548378.1">
    <property type="nucleotide sequence ID" value="NZ_CAWPNO010000090.1"/>
</dbReference>
<dbReference type="InterPro" id="IPR016132">
    <property type="entry name" value="Phyto_chromo_attachment"/>
</dbReference>
<dbReference type="Gene3D" id="3.40.50.2300">
    <property type="match status" value="1"/>
</dbReference>
<dbReference type="InterPro" id="IPR035965">
    <property type="entry name" value="PAS-like_dom_sf"/>
</dbReference>
<evidence type="ECO:0000256" key="10">
    <source>
        <dbReference type="ARBA" id="ARBA00023012"/>
    </source>
</evidence>
<feature type="domain" description="Histidine kinase" evidence="14">
    <location>
        <begin position="553"/>
        <end position="782"/>
    </location>
</feature>
<dbReference type="EC" id="2.7.13.3" evidence="3"/>
<dbReference type="Pfam" id="PF00072">
    <property type="entry name" value="Response_reg"/>
    <property type="match status" value="1"/>
</dbReference>
<name>A0ABR8AGT9_9CYAN</name>
<keyword evidence="9" id="KW-0157">Chromophore</keyword>
<protein>
    <recommendedName>
        <fullName evidence="3">histidine kinase</fullName>
        <ecNumber evidence="3">2.7.13.3</ecNumber>
    </recommendedName>
</protein>
<dbReference type="InterPro" id="IPR005467">
    <property type="entry name" value="His_kinase_dom"/>
</dbReference>
<keyword evidence="17" id="KW-1185">Reference proteome</keyword>
<feature type="domain" description="Phytochrome chromophore attachment site" evidence="13">
    <location>
        <begin position="166"/>
        <end position="324"/>
    </location>
</feature>
<dbReference type="CDD" id="cd00082">
    <property type="entry name" value="HisKA"/>
    <property type="match status" value="1"/>
</dbReference>
<dbReference type="SUPFAM" id="SSF52172">
    <property type="entry name" value="CheY-like"/>
    <property type="match status" value="1"/>
</dbReference>
<dbReference type="Pfam" id="PF08446">
    <property type="entry name" value="PAS_2"/>
    <property type="match status" value="1"/>
</dbReference>
<comment type="similarity">
    <text evidence="2">In the N-terminal section; belongs to the phytochrome family.</text>
</comment>
<evidence type="ECO:0000313" key="16">
    <source>
        <dbReference type="EMBL" id="MBD2199250.1"/>
    </source>
</evidence>
<evidence type="ECO:0000256" key="7">
    <source>
        <dbReference type="ARBA" id="ARBA00022679"/>
    </source>
</evidence>
<evidence type="ECO:0000259" key="15">
    <source>
        <dbReference type="PROSITE" id="PS50110"/>
    </source>
</evidence>
<evidence type="ECO:0000256" key="2">
    <source>
        <dbReference type="ARBA" id="ARBA00006402"/>
    </source>
</evidence>
<organism evidence="16 17">
    <name type="scientific">Calothrix parietina FACHB-288</name>
    <dbReference type="NCBI Taxonomy" id="2692896"/>
    <lineage>
        <taxon>Bacteria</taxon>
        <taxon>Bacillati</taxon>
        <taxon>Cyanobacteriota</taxon>
        <taxon>Cyanophyceae</taxon>
        <taxon>Nostocales</taxon>
        <taxon>Calotrichaceae</taxon>
        <taxon>Calothrix</taxon>
    </lineage>
</organism>
<dbReference type="InterPro" id="IPR043150">
    <property type="entry name" value="Phytochrome_PHY_sf"/>
</dbReference>
<dbReference type="InterPro" id="IPR001789">
    <property type="entry name" value="Sig_transdc_resp-reg_receiver"/>
</dbReference>
<dbReference type="Pfam" id="PF01590">
    <property type="entry name" value="GAF"/>
    <property type="match status" value="1"/>
</dbReference>
<dbReference type="CDD" id="cd17546">
    <property type="entry name" value="REC_hyHK_CKI1_RcsC-like"/>
    <property type="match status" value="1"/>
</dbReference>
<dbReference type="InterPro" id="IPR036097">
    <property type="entry name" value="HisK_dim/P_sf"/>
</dbReference>
<dbReference type="SMART" id="SM00388">
    <property type="entry name" value="HisKA"/>
    <property type="match status" value="1"/>
</dbReference>
<dbReference type="Gene3D" id="3.30.450.40">
    <property type="match status" value="1"/>
</dbReference>
<dbReference type="Pfam" id="PF02518">
    <property type="entry name" value="HATPase_c"/>
    <property type="match status" value="1"/>
</dbReference>
<gene>
    <name evidence="16" type="ORF">H6G24_27835</name>
</gene>
<dbReference type="Pfam" id="PF00512">
    <property type="entry name" value="HisKA"/>
    <property type="match status" value="1"/>
</dbReference>
<feature type="modified residue" description="4-aspartylphosphate" evidence="12">
    <location>
        <position position="857"/>
    </location>
</feature>
<dbReference type="PROSITE" id="PS50109">
    <property type="entry name" value="HIS_KIN"/>
    <property type="match status" value="1"/>
</dbReference>
<keyword evidence="11" id="KW-0675">Receptor</keyword>
<keyword evidence="10" id="KW-0902">Two-component regulatory system</keyword>
<dbReference type="EMBL" id="JACJQH010000055">
    <property type="protein sequence ID" value="MBD2199250.1"/>
    <property type="molecule type" value="Genomic_DNA"/>
</dbReference>
<dbReference type="SUPFAM" id="SSF55781">
    <property type="entry name" value="GAF domain-like"/>
    <property type="match status" value="2"/>
</dbReference>
<dbReference type="InterPro" id="IPR001294">
    <property type="entry name" value="Phytochrome"/>
</dbReference>
<feature type="domain" description="Response regulatory" evidence="15">
    <location>
        <begin position="808"/>
        <end position="924"/>
    </location>
</feature>
<dbReference type="PRINTS" id="PR01033">
    <property type="entry name" value="PHYTOCHROME"/>
</dbReference>
<dbReference type="SMART" id="SM00448">
    <property type="entry name" value="REC"/>
    <property type="match status" value="1"/>
</dbReference>
<dbReference type="Proteomes" id="UP000658514">
    <property type="component" value="Unassembled WGS sequence"/>
</dbReference>
<dbReference type="PROSITE" id="PS50046">
    <property type="entry name" value="PHYTOCHROME_2"/>
    <property type="match status" value="1"/>
</dbReference>
<dbReference type="InterPro" id="IPR036890">
    <property type="entry name" value="HATPase_C_sf"/>
</dbReference>
<sequence length="1012" mass="113582">MEPSDTAKNSEFLVAETMDFSNCDREPIHTPGLIQPHGILLTLSEPKLEIIQISENVRHFLGIAPEKLLGKPLACLCSKTKVKEICQYLQQDNLEVFSPLKVRICSAASSLTQHKKPSQNFTAILHRSDGLLVMELEPIQASNSKQFLPCHYLLKAAIAKIRQAATFNDLLAELVKQTRKITGFDRVMVYQFADDNSGVVVAEDKAAHLETYLNLHYPSTDITLPAYKLLYENWLRLIPDVNYQPVRLIPTDNPLNDTPLDLSHAHLRSMSPCHQEYLQNMGVAASMSISLINEKRLWGVISCHHYQPKYIDYEMRKACEFLGQFASLELVYQQAQEINRYRLQGKLIQEKLRQAFAQEISLIEPVLRLQQVELLNLVHAQGAALILDHEVSLLGETPSAEQVQALMNWLLAKERQPMFVTDSLSLLYPQAQEFKTVASGVLVISIMLRQKSYHIVWFRPEQIQIVHWAGDPHQAVSFSDDGEMRLSPRKSFELWKQIVEATSLPWQTVEIEAAWEMRNTLMLGVLEFSQQALEQAAERAAIANLAKSQFLAKMSHELRTPLNAILGFTQLMSRDRDTPSEFQENLSIISRSGEHLLTMINDVLEMSRIEAGQLHLSASYFDLHRLFASINDMFALKASEKGLYLSSQWDATVPHYVYGDEAKLRQILINLLGNAIKFTTTGRITVRAKAVALNDTQSKSPNSQPKITLNLEIEDTGCGIAQGDVEAIFTAFIQTEQGRHAQGTGLGLSISRQFARLMGGEITVRSNLNQGSTFICQVCLSVATSVDLVPSPATRNMIGLEPGQPIYRILVAEDVLENRQLLIKLLQSVGFEVCAVENGAEAIAQWREWQPHLIWMDMQMPVMNGYIATQQIRATEGGEKVIIIALTASAFEEDRLASMKAGCNDYLAKPFTETALFEKMTQFLGVGYLYSPGTTSGLHQPSVQPPSLTPQDLQIMPADWISQMHEAALDLNDAKLYELIAQISPQEQPLADALKYLVDNFQLEAIANLTEF</sequence>
<dbReference type="CDD" id="cd16922">
    <property type="entry name" value="HATPase_EvgS-ArcB-TorS-like"/>
    <property type="match status" value="1"/>
</dbReference>
<dbReference type="Pfam" id="PF00360">
    <property type="entry name" value="PHY"/>
    <property type="match status" value="1"/>
</dbReference>
<evidence type="ECO:0000256" key="9">
    <source>
        <dbReference type="ARBA" id="ARBA00022991"/>
    </source>
</evidence>
<dbReference type="PROSITE" id="PS50110">
    <property type="entry name" value="RESPONSE_REGULATORY"/>
    <property type="match status" value="1"/>
</dbReference>
<comment type="caution">
    <text evidence="16">The sequence shown here is derived from an EMBL/GenBank/DDBJ whole genome shotgun (WGS) entry which is preliminary data.</text>
</comment>
<dbReference type="SMART" id="SM00065">
    <property type="entry name" value="GAF"/>
    <property type="match status" value="1"/>
</dbReference>
<dbReference type="SMART" id="SM00387">
    <property type="entry name" value="HATPase_c"/>
    <property type="match status" value="1"/>
</dbReference>
<evidence type="ECO:0000256" key="11">
    <source>
        <dbReference type="ARBA" id="ARBA00023170"/>
    </source>
</evidence>
<evidence type="ECO:0000256" key="5">
    <source>
        <dbReference type="ARBA" id="ARBA00022553"/>
    </source>
</evidence>
<comment type="catalytic activity">
    <reaction evidence="1">
        <text>ATP + protein L-histidine = ADP + protein N-phospho-L-histidine.</text>
        <dbReference type="EC" id="2.7.13.3"/>
    </reaction>
</comment>
<evidence type="ECO:0000256" key="8">
    <source>
        <dbReference type="ARBA" id="ARBA00022777"/>
    </source>
</evidence>
<dbReference type="Gene3D" id="3.30.565.10">
    <property type="entry name" value="Histidine kinase-like ATPase, C-terminal domain"/>
    <property type="match status" value="1"/>
</dbReference>
<dbReference type="InterPro" id="IPR029016">
    <property type="entry name" value="GAF-like_dom_sf"/>
</dbReference>
<dbReference type="InterPro" id="IPR013654">
    <property type="entry name" value="PAS_2"/>
</dbReference>
<dbReference type="SUPFAM" id="SSF47384">
    <property type="entry name" value="Homodimeric domain of signal transducing histidine kinase"/>
    <property type="match status" value="1"/>
</dbReference>
<keyword evidence="8" id="KW-0418">Kinase</keyword>
<dbReference type="InterPro" id="IPR003661">
    <property type="entry name" value="HisK_dim/P_dom"/>
</dbReference>
<keyword evidence="7" id="KW-0808">Transferase</keyword>
<evidence type="ECO:0000259" key="14">
    <source>
        <dbReference type="PROSITE" id="PS50109"/>
    </source>
</evidence>
<evidence type="ECO:0000256" key="12">
    <source>
        <dbReference type="PROSITE-ProRule" id="PRU00169"/>
    </source>
</evidence>
<dbReference type="PANTHER" id="PTHR45339">
    <property type="entry name" value="HYBRID SIGNAL TRANSDUCTION HISTIDINE KINASE J"/>
    <property type="match status" value="1"/>
</dbReference>
<evidence type="ECO:0000313" key="17">
    <source>
        <dbReference type="Proteomes" id="UP000658514"/>
    </source>
</evidence>
<evidence type="ECO:0000256" key="4">
    <source>
        <dbReference type="ARBA" id="ARBA00022543"/>
    </source>
</evidence>
<accession>A0ABR8AGT9</accession>
<dbReference type="SUPFAM" id="SSF55785">
    <property type="entry name" value="PYP-like sensor domain (PAS domain)"/>
    <property type="match status" value="1"/>
</dbReference>
<dbReference type="InterPro" id="IPR003018">
    <property type="entry name" value="GAF"/>
</dbReference>
<proteinExistence type="inferred from homology"/>
<keyword evidence="5 12" id="KW-0597">Phosphoprotein</keyword>
<evidence type="ECO:0000259" key="13">
    <source>
        <dbReference type="PROSITE" id="PS50046"/>
    </source>
</evidence>
<dbReference type="PANTHER" id="PTHR45339:SF1">
    <property type="entry name" value="HYBRID SIGNAL TRANSDUCTION HISTIDINE KINASE J"/>
    <property type="match status" value="1"/>
</dbReference>
<dbReference type="Gene3D" id="1.10.287.130">
    <property type="match status" value="1"/>
</dbReference>
<dbReference type="InterPro" id="IPR013515">
    <property type="entry name" value="Phytochrome_cen-reg"/>
</dbReference>
<reference evidence="16 17" key="1">
    <citation type="journal article" date="2020" name="ISME J.">
        <title>Comparative genomics reveals insights into cyanobacterial evolution and habitat adaptation.</title>
        <authorList>
            <person name="Chen M.Y."/>
            <person name="Teng W.K."/>
            <person name="Zhao L."/>
            <person name="Hu C.X."/>
            <person name="Zhou Y.K."/>
            <person name="Han B.P."/>
            <person name="Song L.R."/>
            <person name="Shu W.S."/>
        </authorList>
    </citation>
    <scope>NUCLEOTIDE SEQUENCE [LARGE SCALE GENOMIC DNA]</scope>
    <source>
        <strain evidence="16 17">FACHB-288</strain>
    </source>
</reference>
<evidence type="ECO:0000256" key="1">
    <source>
        <dbReference type="ARBA" id="ARBA00000085"/>
    </source>
</evidence>